<accession>A0A0V8GFR3</accession>
<evidence type="ECO:0000313" key="3">
    <source>
        <dbReference type="EMBL" id="MEI4462259.1"/>
    </source>
</evidence>
<organism evidence="1 4">
    <name type="scientific">Exiguobacterium indicum</name>
    <dbReference type="NCBI Taxonomy" id="296995"/>
    <lineage>
        <taxon>Bacteria</taxon>
        <taxon>Bacillati</taxon>
        <taxon>Bacillota</taxon>
        <taxon>Bacilli</taxon>
        <taxon>Bacillales</taxon>
        <taxon>Bacillales Family XII. Incertae Sedis</taxon>
        <taxon>Exiguobacterium</taxon>
    </lineage>
</organism>
<evidence type="ECO:0000313" key="6">
    <source>
        <dbReference type="Proteomes" id="UP001387110"/>
    </source>
</evidence>
<dbReference type="GeneID" id="90835862"/>
<dbReference type="Proteomes" id="UP000053797">
    <property type="component" value="Unassembled WGS sequence"/>
</dbReference>
<evidence type="ECO:0000313" key="1">
    <source>
        <dbReference type="EMBL" id="KSU49026.1"/>
    </source>
</evidence>
<dbReference type="Proteomes" id="UP001387110">
    <property type="component" value="Unassembled WGS sequence"/>
</dbReference>
<evidence type="ECO:0000313" key="2">
    <source>
        <dbReference type="EMBL" id="KTR25558.1"/>
    </source>
</evidence>
<sequence>MQYTITVFSDRGETLLDDVFEAEADGQAREEGIRRLNESGYAHHAARVTRSGRLIHFERAYLPRIVPTSS</sequence>
<dbReference type="EMBL" id="JBAWKY010000002">
    <property type="protein sequence ID" value="MEI4462259.1"/>
    <property type="molecule type" value="Genomic_DNA"/>
</dbReference>
<dbReference type="OrthoDB" id="2355652at2"/>
<dbReference type="InterPro" id="IPR025544">
    <property type="entry name" value="YhzD"/>
</dbReference>
<reference evidence="1 4" key="1">
    <citation type="journal article" date="2015" name="Int. J. Syst. Evol. Microbiol.">
        <title>Exiguobacterium enclense sp. nov., isolated from sediment.</title>
        <authorList>
            <person name="Dastager S.G."/>
            <person name="Mawlankar R."/>
            <person name="Sonalkar V.V."/>
            <person name="Thorat M.N."/>
            <person name="Mual P."/>
            <person name="Verma A."/>
            <person name="Krishnamurthi S."/>
            <person name="Tang S.K."/>
            <person name="Li W.J."/>
        </authorList>
    </citation>
    <scope>NUCLEOTIDE SEQUENCE [LARGE SCALE GENOMIC DNA]</scope>
    <source>
        <strain evidence="1 4">NIO-1109</strain>
    </source>
</reference>
<name>A0A0V8GFR3_9BACL</name>
<protein>
    <submittedName>
        <fullName evidence="3">YhzD family protein</fullName>
    </submittedName>
</protein>
<gene>
    <name evidence="1" type="ORF">AS033_06520</name>
    <name evidence="2" type="ORF">RSA11_14710</name>
    <name evidence="3" type="ORF">SZL87_07495</name>
</gene>
<dbReference type="Pfam" id="PF14120">
    <property type="entry name" value="YhzD"/>
    <property type="match status" value="1"/>
</dbReference>
<dbReference type="Proteomes" id="UP000072605">
    <property type="component" value="Unassembled WGS sequence"/>
</dbReference>
<reference evidence="2 5" key="2">
    <citation type="journal article" date="2016" name="Front. Microbiol.">
        <title>Genomic Resource of Rice Seed Associated Bacteria.</title>
        <authorList>
            <person name="Midha S."/>
            <person name="Bansal K."/>
            <person name="Sharma S."/>
            <person name="Kumar N."/>
            <person name="Patil P.P."/>
            <person name="Chaudhry V."/>
            <person name="Patil P.B."/>
        </authorList>
    </citation>
    <scope>NUCLEOTIDE SEQUENCE [LARGE SCALE GENOMIC DNA]</scope>
    <source>
        <strain evidence="2 5">RSA11</strain>
    </source>
</reference>
<comment type="caution">
    <text evidence="1">The sequence shown here is derived from an EMBL/GenBank/DDBJ whole genome shotgun (WGS) entry which is preliminary data.</text>
</comment>
<evidence type="ECO:0000313" key="5">
    <source>
        <dbReference type="Proteomes" id="UP000072605"/>
    </source>
</evidence>
<proteinExistence type="predicted"/>
<keyword evidence="6" id="KW-1185">Reference proteome</keyword>
<reference evidence="3 6" key="3">
    <citation type="submission" date="2023-12" db="EMBL/GenBank/DDBJ databases">
        <authorList>
            <person name="Easwaran N."/>
            <person name="Lazarus H.P.S."/>
        </authorList>
    </citation>
    <scope>NUCLEOTIDE SEQUENCE [LARGE SCALE GENOMIC DNA]</scope>
    <source>
        <strain evidence="3 6">VIT-2023</strain>
    </source>
</reference>
<dbReference type="EMBL" id="LNQL01000002">
    <property type="protein sequence ID" value="KSU49026.1"/>
    <property type="molecule type" value="Genomic_DNA"/>
</dbReference>
<dbReference type="AlphaFoldDB" id="A0A0V8GFR3"/>
<evidence type="ECO:0000313" key="4">
    <source>
        <dbReference type="Proteomes" id="UP000053797"/>
    </source>
</evidence>
<dbReference type="RefSeq" id="WP_023467338.1">
    <property type="nucleotide sequence ID" value="NZ_FMYN01000002.1"/>
</dbReference>
<dbReference type="EMBL" id="LDQV01000035">
    <property type="protein sequence ID" value="KTR25558.1"/>
    <property type="molecule type" value="Genomic_DNA"/>
</dbReference>